<proteinExistence type="inferred from homology"/>
<protein>
    <submittedName>
        <fullName evidence="6">Glycine cleavage system transcriptional activator</fullName>
    </submittedName>
</protein>
<dbReference type="InterPro" id="IPR000847">
    <property type="entry name" value="LysR_HTH_N"/>
</dbReference>
<dbReference type="Gene3D" id="1.10.10.10">
    <property type="entry name" value="Winged helix-like DNA-binding domain superfamily/Winged helix DNA-binding domain"/>
    <property type="match status" value="1"/>
</dbReference>
<dbReference type="Gene3D" id="3.40.190.10">
    <property type="entry name" value="Periplasmic binding protein-like II"/>
    <property type="match status" value="2"/>
</dbReference>
<dbReference type="InterPro" id="IPR005119">
    <property type="entry name" value="LysR_subst-bd"/>
</dbReference>
<dbReference type="CDD" id="cd08432">
    <property type="entry name" value="PBP2_GcdR_TrpI_HvrB_AmpR_like"/>
    <property type="match status" value="1"/>
</dbReference>
<dbReference type="SUPFAM" id="SSF53850">
    <property type="entry name" value="Periplasmic binding protein-like II"/>
    <property type="match status" value="1"/>
</dbReference>
<comment type="caution">
    <text evidence="6">The sequence shown here is derived from an EMBL/GenBank/DDBJ whole genome shotgun (WGS) entry which is preliminary data.</text>
</comment>
<evidence type="ECO:0000256" key="3">
    <source>
        <dbReference type="ARBA" id="ARBA00023125"/>
    </source>
</evidence>
<dbReference type="InterPro" id="IPR036390">
    <property type="entry name" value="WH_DNA-bd_sf"/>
</dbReference>
<dbReference type="Pfam" id="PF00126">
    <property type="entry name" value="HTH_1"/>
    <property type="match status" value="1"/>
</dbReference>
<evidence type="ECO:0000256" key="1">
    <source>
        <dbReference type="ARBA" id="ARBA00009437"/>
    </source>
</evidence>
<dbReference type="PANTHER" id="PTHR30537">
    <property type="entry name" value="HTH-TYPE TRANSCRIPTIONAL REGULATOR"/>
    <property type="match status" value="1"/>
</dbReference>
<keyword evidence="4" id="KW-0804">Transcription</keyword>
<keyword evidence="3" id="KW-0238">DNA-binding</keyword>
<dbReference type="InterPro" id="IPR036388">
    <property type="entry name" value="WH-like_DNA-bd_sf"/>
</dbReference>
<dbReference type="PROSITE" id="PS50931">
    <property type="entry name" value="HTH_LYSR"/>
    <property type="match status" value="1"/>
</dbReference>
<dbReference type="Proteomes" id="UP000838748">
    <property type="component" value="Unassembled WGS sequence"/>
</dbReference>
<accession>A0ABN8EB45</accession>
<evidence type="ECO:0000259" key="5">
    <source>
        <dbReference type="PROSITE" id="PS50931"/>
    </source>
</evidence>
<gene>
    <name evidence="6" type="primary">gcvA_5</name>
    <name evidence="6" type="ORF">VMF7928_03455</name>
</gene>
<keyword evidence="2" id="KW-0805">Transcription regulation</keyword>
<dbReference type="PANTHER" id="PTHR30537:SF74">
    <property type="entry name" value="HTH-TYPE TRANSCRIPTIONAL REGULATOR TRPI"/>
    <property type="match status" value="1"/>
</dbReference>
<evidence type="ECO:0000313" key="6">
    <source>
        <dbReference type="EMBL" id="CAH0541220.1"/>
    </source>
</evidence>
<keyword evidence="7" id="KW-1185">Reference proteome</keyword>
<dbReference type="InterPro" id="IPR058163">
    <property type="entry name" value="LysR-type_TF_proteobact-type"/>
</dbReference>
<reference evidence="6" key="1">
    <citation type="submission" date="2021-11" db="EMBL/GenBank/DDBJ databases">
        <authorList>
            <person name="Rodrigo-Torres L."/>
            <person name="Arahal R. D."/>
            <person name="Lucena T."/>
        </authorList>
    </citation>
    <scope>NUCLEOTIDE SEQUENCE</scope>
    <source>
        <strain evidence="6">CECT 7928</strain>
    </source>
</reference>
<evidence type="ECO:0000256" key="4">
    <source>
        <dbReference type="ARBA" id="ARBA00023163"/>
    </source>
</evidence>
<evidence type="ECO:0000313" key="7">
    <source>
        <dbReference type="Proteomes" id="UP000838748"/>
    </source>
</evidence>
<dbReference type="EMBL" id="CAKLDM010000002">
    <property type="protein sequence ID" value="CAH0541220.1"/>
    <property type="molecule type" value="Genomic_DNA"/>
</dbReference>
<comment type="similarity">
    <text evidence="1">Belongs to the LysR transcriptional regulatory family.</text>
</comment>
<dbReference type="PRINTS" id="PR00039">
    <property type="entry name" value="HTHLYSR"/>
</dbReference>
<dbReference type="SUPFAM" id="SSF46785">
    <property type="entry name" value="Winged helix' DNA-binding domain"/>
    <property type="match status" value="1"/>
</dbReference>
<organism evidence="6 7">
    <name type="scientific">Vibrio marisflavi CECT 7928</name>
    <dbReference type="NCBI Taxonomy" id="634439"/>
    <lineage>
        <taxon>Bacteria</taxon>
        <taxon>Pseudomonadati</taxon>
        <taxon>Pseudomonadota</taxon>
        <taxon>Gammaproteobacteria</taxon>
        <taxon>Vibrionales</taxon>
        <taxon>Vibrionaceae</taxon>
        <taxon>Vibrio</taxon>
    </lineage>
</organism>
<dbReference type="RefSeq" id="WP_237362933.1">
    <property type="nucleotide sequence ID" value="NZ_CAKLDM010000002.1"/>
</dbReference>
<evidence type="ECO:0000256" key="2">
    <source>
        <dbReference type="ARBA" id="ARBA00023015"/>
    </source>
</evidence>
<feature type="domain" description="HTH lysR-type" evidence="5">
    <location>
        <begin position="6"/>
        <end position="63"/>
    </location>
</feature>
<dbReference type="Pfam" id="PF03466">
    <property type="entry name" value="LysR_substrate"/>
    <property type="match status" value="1"/>
</dbReference>
<sequence length="308" mass="35446">MKNKMPPLQGMYYFYVAAEQGSLKLAAEKLFITPAAISQQIRLLEQWLGTDLFIRQHRKVVLTDEGVLLFDQAAKGFSHIFEGVRLLSSDPNPEQLSVSTLPSFAQNWLIPKLISFREQYPQISILLEPSNRLIDFQQSSVDLCIRYGEGNYSKVEAHWLMDDAIYAVCHPLYQKNNGIYKISDLSKAALIEDMWPDMDWKLFLSHFGYSGGCSTLKYSGSHFVLEGALAVQGVALVRHSVAARYIKEEKLVCIGEMAVRPKYKYFLCAPKSYFKREKIQHFHTWIKQEAELFREQFPIQAEMIDTKK</sequence>
<name>A0ABN8EB45_9VIBR</name>